<dbReference type="Proteomes" id="UP000799757">
    <property type="component" value="Unassembled WGS sequence"/>
</dbReference>
<keyword evidence="2" id="KW-1185">Reference proteome</keyword>
<reference evidence="1" key="1">
    <citation type="journal article" date="2020" name="Stud. Mycol.">
        <title>101 Dothideomycetes genomes: a test case for predicting lifestyles and emergence of pathogens.</title>
        <authorList>
            <person name="Haridas S."/>
            <person name="Albert R."/>
            <person name="Binder M."/>
            <person name="Bloem J."/>
            <person name="Labutti K."/>
            <person name="Salamov A."/>
            <person name="Andreopoulos B."/>
            <person name="Baker S."/>
            <person name="Barry K."/>
            <person name="Bills G."/>
            <person name="Bluhm B."/>
            <person name="Cannon C."/>
            <person name="Castanera R."/>
            <person name="Culley D."/>
            <person name="Daum C."/>
            <person name="Ezra D."/>
            <person name="Gonzalez J."/>
            <person name="Henrissat B."/>
            <person name="Kuo A."/>
            <person name="Liang C."/>
            <person name="Lipzen A."/>
            <person name="Lutzoni F."/>
            <person name="Magnuson J."/>
            <person name="Mondo S."/>
            <person name="Nolan M."/>
            <person name="Ohm R."/>
            <person name="Pangilinan J."/>
            <person name="Park H.-J."/>
            <person name="Ramirez L."/>
            <person name="Alfaro M."/>
            <person name="Sun H."/>
            <person name="Tritt A."/>
            <person name="Yoshinaga Y."/>
            <person name="Zwiers L.-H."/>
            <person name="Turgeon B."/>
            <person name="Goodwin S."/>
            <person name="Spatafora J."/>
            <person name="Crous P."/>
            <person name="Grigoriev I."/>
        </authorList>
    </citation>
    <scope>NUCLEOTIDE SEQUENCE</scope>
    <source>
        <strain evidence="1">CBS 109.77</strain>
    </source>
</reference>
<gene>
    <name evidence="1" type="ORF">K505DRAFT_329515</name>
</gene>
<evidence type="ECO:0000313" key="1">
    <source>
        <dbReference type="EMBL" id="KAF2787656.1"/>
    </source>
</evidence>
<name>A0A6A6WU35_9PLEO</name>
<protein>
    <submittedName>
        <fullName evidence="1">Uncharacterized protein</fullName>
    </submittedName>
</protein>
<sequence length="90" mass="10166">MLVPFRSSLVYTRTFSDSLGVRIGFLTSEVFEKIWRKLSKERVEGEAQSIILTILAKDRVGSIVYSVPRQKAIMCGKEYNLPKLTLPTSA</sequence>
<accession>A0A6A6WU35</accession>
<evidence type="ECO:0000313" key="2">
    <source>
        <dbReference type="Proteomes" id="UP000799757"/>
    </source>
</evidence>
<organism evidence="1 2">
    <name type="scientific">Melanomma pulvis-pyrius CBS 109.77</name>
    <dbReference type="NCBI Taxonomy" id="1314802"/>
    <lineage>
        <taxon>Eukaryota</taxon>
        <taxon>Fungi</taxon>
        <taxon>Dikarya</taxon>
        <taxon>Ascomycota</taxon>
        <taxon>Pezizomycotina</taxon>
        <taxon>Dothideomycetes</taxon>
        <taxon>Pleosporomycetidae</taxon>
        <taxon>Pleosporales</taxon>
        <taxon>Melanommataceae</taxon>
        <taxon>Melanomma</taxon>
    </lineage>
</organism>
<dbReference type="EMBL" id="MU002293">
    <property type="protein sequence ID" value="KAF2787656.1"/>
    <property type="molecule type" value="Genomic_DNA"/>
</dbReference>
<dbReference type="AlphaFoldDB" id="A0A6A6WU35"/>
<proteinExistence type="predicted"/>